<dbReference type="InterPro" id="IPR000868">
    <property type="entry name" value="Isochorismatase-like_dom"/>
</dbReference>
<organism evidence="2 3">
    <name type="scientific">Chitinophaga flava</name>
    <dbReference type="NCBI Taxonomy" id="2259036"/>
    <lineage>
        <taxon>Bacteria</taxon>
        <taxon>Pseudomonadati</taxon>
        <taxon>Bacteroidota</taxon>
        <taxon>Chitinophagia</taxon>
        <taxon>Chitinophagales</taxon>
        <taxon>Chitinophagaceae</taxon>
        <taxon>Chitinophaga</taxon>
    </lineage>
</organism>
<evidence type="ECO:0000313" key="2">
    <source>
        <dbReference type="EMBL" id="RBL88121.1"/>
    </source>
</evidence>
<dbReference type="AlphaFoldDB" id="A0A365XQ33"/>
<protein>
    <submittedName>
        <fullName evidence="2">Isochorismatase</fullName>
    </submittedName>
</protein>
<comment type="caution">
    <text evidence="2">The sequence shown here is derived from an EMBL/GenBank/DDBJ whole genome shotgun (WGS) entry which is preliminary data.</text>
</comment>
<keyword evidence="3" id="KW-1185">Reference proteome</keyword>
<accession>A0A365XQ33</accession>
<dbReference type="EMBL" id="QFFJ01000003">
    <property type="protein sequence ID" value="RBL88121.1"/>
    <property type="molecule type" value="Genomic_DNA"/>
</dbReference>
<dbReference type="OrthoDB" id="9789777at2"/>
<evidence type="ECO:0000313" key="3">
    <source>
        <dbReference type="Proteomes" id="UP000253410"/>
    </source>
</evidence>
<dbReference type="Pfam" id="PF00857">
    <property type="entry name" value="Isochorismatase"/>
    <property type="match status" value="1"/>
</dbReference>
<reference evidence="2 3" key="1">
    <citation type="submission" date="2018-05" db="EMBL/GenBank/DDBJ databases">
        <title>Chitinophaga sp. K3CV102501T nov., isolated from isolated from a monsoon evergreen broad-leaved forest soil.</title>
        <authorList>
            <person name="Lv Y."/>
        </authorList>
    </citation>
    <scope>NUCLEOTIDE SEQUENCE [LARGE SCALE GENOMIC DNA]</scope>
    <source>
        <strain evidence="2 3">GDMCC 1.1325</strain>
    </source>
</reference>
<name>A0A365XQ33_9BACT</name>
<proteinExistence type="predicted"/>
<dbReference type="RefSeq" id="WP_113619948.1">
    <property type="nucleotide sequence ID" value="NZ_QFFJ01000003.1"/>
</dbReference>
<dbReference type="PANTHER" id="PTHR43559:SF1">
    <property type="entry name" value="HYDROLASE"/>
    <property type="match status" value="1"/>
</dbReference>
<dbReference type="InterPro" id="IPR053152">
    <property type="entry name" value="Hydrolase_YcaC-like"/>
</dbReference>
<gene>
    <name evidence="2" type="ORF">DF182_31875</name>
</gene>
<sequence length="203" mass="22115">MANIINNKLTADNSLVMLIDHQPGLIMNVKSMEPLALKNNLLAFANAIKTLNIPTILTFQGLGGFGPISPDLVRIFPESKPVNRTIINSWEDPAIRKQIEASGKKNIILAGVSVEVCLAFPALSIQEAGYQVYAVMDISGTWSKDIQDWALTRMVQKGIIPVNFTAVLMEILGDNARPEASAIYGALSTSWGLPTFIAEYSQQ</sequence>
<dbReference type="Proteomes" id="UP000253410">
    <property type="component" value="Unassembled WGS sequence"/>
</dbReference>
<dbReference type="Gene3D" id="3.40.50.850">
    <property type="entry name" value="Isochorismatase-like"/>
    <property type="match status" value="1"/>
</dbReference>
<feature type="domain" description="Isochorismatase-like" evidence="1">
    <location>
        <begin position="16"/>
        <end position="160"/>
    </location>
</feature>
<dbReference type="InterPro" id="IPR036380">
    <property type="entry name" value="Isochorismatase-like_sf"/>
</dbReference>
<dbReference type="PANTHER" id="PTHR43559">
    <property type="entry name" value="HYDROLASE YCAC-RELATED"/>
    <property type="match status" value="1"/>
</dbReference>
<dbReference type="SUPFAM" id="SSF52499">
    <property type="entry name" value="Isochorismatase-like hydrolases"/>
    <property type="match status" value="1"/>
</dbReference>
<evidence type="ECO:0000259" key="1">
    <source>
        <dbReference type="Pfam" id="PF00857"/>
    </source>
</evidence>